<dbReference type="PANTHER" id="PTHR31902:SF22">
    <property type="entry name" value="SLL1203 PROTEIN"/>
    <property type="match status" value="1"/>
</dbReference>
<evidence type="ECO:0000313" key="1">
    <source>
        <dbReference type="EMBL" id="CAA9392669.1"/>
    </source>
</evidence>
<dbReference type="EMBL" id="CADCUP010000115">
    <property type="protein sequence ID" value="CAA9392669.1"/>
    <property type="molecule type" value="Genomic_DNA"/>
</dbReference>
<dbReference type="RefSeq" id="WP_295658271.1">
    <property type="nucleotide sequence ID" value="NZ_CADCUP010000115.1"/>
</dbReference>
<gene>
    <name evidence="1" type="ORF">AVDCRST_MAG06-1690</name>
</gene>
<proteinExistence type="predicted"/>
<dbReference type="InterPro" id="IPR009737">
    <property type="entry name" value="Aim32/Apd1-like"/>
</dbReference>
<dbReference type="Gene3D" id="3.40.30.10">
    <property type="entry name" value="Glutaredoxin"/>
    <property type="match status" value="1"/>
</dbReference>
<dbReference type="Pfam" id="PF06999">
    <property type="entry name" value="Suc_Fer-like"/>
    <property type="match status" value="1"/>
</dbReference>
<organism evidence="1">
    <name type="scientific">uncultured Nocardioides sp</name>
    <dbReference type="NCBI Taxonomy" id="198441"/>
    <lineage>
        <taxon>Bacteria</taxon>
        <taxon>Bacillati</taxon>
        <taxon>Actinomycetota</taxon>
        <taxon>Actinomycetes</taxon>
        <taxon>Propionibacteriales</taxon>
        <taxon>Nocardioidaceae</taxon>
        <taxon>Nocardioides</taxon>
        <taxon>environmental samples</taxon>
    </lineage>
</organism>
<sequence length="295" mass="30864">MSRCAGASLARADELAGSASTVRSFLLVEDPGPWGADILRDSRLPAAARAALGAVPAVRPLLVRRSGRRQAGDGVHVFAVHVGTSGGWAEATRLDSVHDVADLDLTPLSLGRSMGLDPHPDPLVLVCTHGRHDACCAERGRPAAVALAGAGLDAWECSHIGGDRFAGNLLVLPEGIYYGRVDADVVEGLVRRHLAGTLDLDRMRGRSSLPMPVQAAEVAVRRHLDAPAPSDVRHLGHRGADGIVAARFGVPGGEAVVRVRTTAGPETALLTCQAIRSSRLPRHEILGIELTGVSP</sequence>
<protein>
    <submittedName>
        <fullName evidence="1">Sucraseferredoxin family protein</fullName>
    </submittedName>
</protein>
<dbReference type="InterPro" id="IPR036249">
    <property type="entry name" value="Thioredoxin-like_sf"/>
</dbReference>
<dbReference type="SUPFAM" id="SSF52833">
    <property type="entry name" value="Thioredoxin-like"/>
    <property type="match status" value="1"/>
</dbReference>
<reference evidence="1" key="1">
    <citation type="submission" date="2020-02" db="EMBL/GenBank/DDBJ databases">
        <authorList>
            <person name="Meier V. D."/>
        </authorList>
    </citation>
    <scope>NUCLEOTIDE SEQUENCE</scope>
    <source>
        <strain evidence="1">AVDCRST_MAG06</strain>
    </source>
</reference>
<accession>A0A6J4NNI0</accession>
<name>A0A6J4NNI0_9ACTN</name>
<dbReference type="AlphaFoldDB" id="A0A6J4NNI0"/>
<dbReference type="CDD" id="cd03062">
    <property type="entry name" value="TRX_Fd_Sucrase"/>
    <property type="match status" value="1"/>
</dbReference>
<dbReference type="PANTHER" id="PTHR31902">
    <property type="entry name" value="ACTIN PATCHES DISTAL PROTEIN 1"/>
    <property type="match status" value="1"/>
</dbReference>